<proteinExistence type="predicted"/>
<evidence type="ECO:0000313" key="3">
    <source>
        <dbReference type="Proteomes" id="UP001328107"/>
    </source>
</evidence>
<comment type="caution">
    <text evidence="2">The sequence shown here is derived from an EMBL/GenBank/DDBJ whole genome shotgun (WGS) entry which is preliminary data.</text>
</comment>
<accession>A0AAN5I8V9</accession>
<feature type="domain" description="BTB" evidence="1">
    <location>
        <begin position="3"/>
        <end position="63"/>
    </location>
</feature>
<keyword evidence="3" id="KW-1185">Reference proteome</keyword>
<name>A0AAN5I8V9_9BILA</name>
<evidence type="ECO:0000313" key="2">
    <source>
        <dbReference type="EMBL" id="GMR55380.1"/>
    </source>
</evidence>
<dbReference type="Proteomes" id="UP001328107">
    <property type="component" value="Unassembled WGS sequence"/>
</dbReference>
<dbReference type="InterPro" id="IPR000210">
    <property type="entry name" value="BTB/POZ_dom"/>
</dbReference>
<reference evidence="3" key="1">
    <citation type="submission" date="2022-10" db="EMBL/GenBank/DDBJ databases">
        <title>Genome assembly of Pristionchus species.</title>
        <authorList>
            <person name="Yoshida K."/>
            <person name="Sommer R.J."/>
        </authorList>
    </citation>
    <scope>NUCLEOTIDE SEQUENCE [LARGE SCALE GENOMIC DNA]</scope>
    <source>
        <strain evidence="3">RS5460</strain>
    </source>
</reference>
<feature type="non-terminal residue" evidence="2">
    <location>
        <position position="1"/>
    </location>
</feature>
<dbReference type="EMBL" id="BTRK01000005">
    <property type="protein sequence ID" value="GMR55380.1"/>
    <property type="molecule type" value="Genomic_DNA"/>
</dbReference>
<dbReference type="Pfam" id="PF00651">
    <property type="entry name" value="BTB"/>
    <property type="match status" value="1"/>
</dbReference>
<dbReference type="PANTHER" id="PTHR22744:SF14">
    <property type="entry name" value="BTB DOMAIN-CONTAINING PROTEIN-RELATED"/>
    <property type="match status" value="1"/>
</dbReference>
<gene>
    <name evidence="2" type="ORF">PMAYCL1PPCAC_25575</name>
</gene>
<dbReference type="Gene3D" id="3.30.710.10">
    <property type="entry name" value="Potassium Channel Kv1.1, Chain A"/>
    <property type="match status" value="1"/>
</dbReference>
<protein>
    <recommendedName>
        <fullName evidence="1">BTB domain-containing protein</fullName>
    </recommendedName>
</protein>
<dbReference type="SUPFAM" id="SSF54695">
    <property type="entry name" value="POZ domain"/>
    <property type="match status" value="1"/>
</dbReference>
<sequence length="132" mass="14928">GDFAEKGKDEVEIKDVDYEEVTDLFQLIFDVQALITDSTLPHVLALGDRFQMKQVIAQSEIHLMISSTFSQAKKLLISDQYRLDKLKNQCLLSYTTVTAISVLESAPEFAQFSEKLKVDILHRTFKIANAST</sequence>
<dbReference type="InterPro" id="IPR011333">
    <property type="entry name" value="SKP1/BTB/POZ_sf"/>
</dbReference>
<organism evidence="2 3">
    <name type="scientific">Pristionchus mayeri</name>
    <dbReference type="NCBI Taxonomy" id="1317129"/>
    <lineage>
        <taxon>Eukaryota</taxon>
        <taxon>Metazoa</taxon>
        <taxon>Ecdysozoa</taxon>
        <taxon>Nematoda</taxon>
        <taxon>Chromadorea</taxon>
        <taxon>Rhabditida</taxon>
        <taxon>Rhabditina</taxon>
        <taxon>Diplogasteromorpha</taxon>
        <taxon>Diplogasteroidea</taxon>
        <taxon>Neodiplogasteridae</taxon>
        <taxon>Pristionchus</taxon>
    </lineage>
</organism>
<dbReference type="PANTHER" id="PTHR22744">
    <property type="entry name" value="HELIX LOOP HELIX PROTEIN 21-RELATED"/>
    <property type="match status" value="1"/>
</dbReference>
<dbReference type="AlphaFoldDB" id="A0AAN5I8V9"/>
<evidence type="ECO:0000259" key="1">
    <source>
        <dbReference type="Pfam" id="PF00651"/>
    </source>
</evidence>